<organism evidence="1 2">
    <name type="scientific">Candidatus Contendobacter odensis Run_B_J11</name>
    <dbReference type="NCBI Taxonomy" id="1400861"/>
    <lineage>
        <taxon>Bacteria</taxon>
        <taxon>Pseudomonadati</taxon>
        <taxon>Pseudomonadota</taxon>
        <taxon>Gammaproteobacteria</taxon>
        <taxon>Candidatus Competibacteraceae</taxon>
        <taxon>Candidatus Contendibacter</taxon>
    </lineage>
</organism>
<evidence type="ECO:0000313" key="1">
    <source>
        <dbReference type="EMBL" id="CDH46711.1"/>
    </source>
</evidence>
<reference evidence="1 2" key="1">
    <citation type="journal article" date="2014" name="ISME J.">
        <title>Candidatus Competibacter-lineage genomes retrieved from metagenomes reveal functional metabolic diversity.</title>
        <authorList>
            <person name="McIlroy S.J."/>
            <person name="Albertsen M."/>
            <person name="Andresen E.K."/>
            <person name="Saunders A.M."/>
            <person name="Kristiansen R."/>
            <person name="Stokholm-Bjerregaard M."/>
            <person name="Nielsen K.L."/>
            <person name="Nielsen P.H."/>
        </authorList>
    </citation>
    <scope>NUCLEOTIDE SEQUENCE [LARGE SCALE GENOMIC DNA]</scope>
    <source>
        <strain evidence="1 2">Run_B_J11</strain>
    </source>
</reference>
<proteinExistence type="predicted"/>
<dbReference type="EMBL" id="CBTK010000272">
    <property type="protein sequence ID" value="CDH46711.1"/>
    <property type="molecule type" value="Genomic_DNA"/>
</dbReference>
<dbReference type="Proteomes" id="UP000019184">
    <property type="component" value="Unassembled WGS sequence"/>
</dbReference>
<accession>A0A7U7GF24</accession>
<comment type="caution">
    <text evidence="1">The sequence shown here is derived from an EMBL/GenBank/DDBJ whole genome shotgun (WGS) entry which is preliminary data.</text>
</comment>
<gene>
    <name evidence="1" type="ORF">BN874_560027</name>
</gene>
<name>A0A7U7GF24_9GAMM</name>
<keyword evidence="2" id="KW-1185">Reference proteome</keyword>
<protein>
    <submittedName>
        <fullName evidence="1">Uncharacterized protein</fullName>
    </submittedName>
</protein>
<sequence>MKRITIEGLTALRIKILKLFGTRVCQLYQVDFC</sequence>
<dbReference type="AlphaFoldDB" id="A0A7U7GF24"/>
<evidence type="ECO:0000313" key="2">
    <source>
        <dbReference type="Proteomes" id="UP000019184"/>
    </source>
</evidence>